<gene>
    <name evidence="3" type="ORF">T459_34885</name>
</gene>
<dbReference type="AlphaFoldDB" id="A0A2G2XUT7"/>
<proteinExistence type="predicted"/>
<dbReference type="PANTHER" id="PTHR34723:SF8">
    <property type="entry name" value="PROTEIN CBG17025"/>
    <property type="match status" value="1"/>
</dbReference>
<sequence length="511" mass="57414">MHGEGPRRKPSQFVPQPARDDSLSPREHLEQSNQKPTGSGLGSPCTVLRANPFPKVTDLFCRLPLPTLFHRPEAVHFGNLMRSNGEPVGQHPKRADAQAHRRNALPTTIKEMAFQKHIKSSRFSRPQIPAGPRPESIGGPARRHSTSDQGASPAPIHFSSNNFKHSLTLFLTFFSSFRYGFNNDPSAGSPIETLLRLLLPLIDKCLGDIVPWCHSAMVPWCIGAWCHGDMVPWCLGALVPWCHGAMVPWCLGSMVPWCLVAMVPWCHGAMVPWFHGAMVPWCHGALVPWCHGALVPWCLGAKVPWCYGAMVPWCHSATIPWCLRSVVPWCHGAMVTWFHGFMVPWCLGSMVPRCHGATVPWCLGALMPRCMVHDAWCHGVRVPWCHGAMVPCCTVPMVVWGQSCRCTDIQLDKDTTMQSTRVHESLEPENYDPGSPTASDMEPPPSISRQKIRTDPSLLVIKVDEEYTPDLKALEVRWYHPKDAVKRMWYTRTYSKEQQKKFGRLWIADIK</sequence>
<dbReference type="Pfam" id="PF24496">
    <property type="entry name" value="DUF7588"/>
    <property type="match status" value="1"/>
</dbReference>
<accession>A0A2G2XUT7</accession>
<organism evidence="3 4">
    <name type="scientific">Capsicum annuum</name>
    <name type="common">Capsicum pepper</name>
    <dbReference type="NCBI Taxonomy" id="4072"/>
    <lineage>
        <taxon>Eukaryota</taxon>
        <taxon>Viridiplantae</taxon>
        <taxon>Streptophyta</taxon>
        <taxon>Embryophyta</taxon>
        <taxon>Tracheophyta</taxon>
        <taxon>Spermatophyta</taxon>
        <taxon>Magnoliopsida</taxon>
        <taxon>eudicotyledons</taxon>
        <taxon>Gunneridae</taxon>
        <taxon>Pentapetalae</taxon>
        <taxon>asterids</taxon>
        <taxon>lamiids</taxon>
        <taxon>Solanales</taxon>
        <taxon>Solanaceae</taxon>
        <taxon>Solanoideae</taxon>
        <taxon>Capsiceae</taxon>
        <taxon>Capsicum</taxon>
    </lineage>
</organism>
<evidence type="ECO:0000313" key="3">
    <source>
        <dbReference type="EMBL" id="PHT61265.1"/>
    </source>
</evidence>
<feature type="region of interest" description="Disordered" evidence="1">
    <location>
        <begin position="1"/>
        <end position="44"/>
    </location>
</feature>
<reference evidence="3 4" key="1">
    <citation type="journal article" date="2014" name="Nat. Genet.">
        <title>Genome sequence of the hot pepper provides insights into the evolution of pungency in Capsicum species.</title>
        <authorList>
            <person name="Kim S."/>
            <person name="Park M."/>
            <person name="Yeom S.I."/>
            <person name="Kim Y.M."/>
            <person name="Lee J.M."/>
            <person name="Lee H.A."/>
            <person name="Seo E."/>
            <person name="Choi J."/>
            <person name="Cheong K."/>
            <person name="Kim K.T."/>
            <person name="Jung K."/>
            <person name="Lee G.W."/>
            <person name="Oh S.K."/>
            <person name="Bae C."/>
            <person name="Kim S.B."/>
            <person name="Lee H.Y."/>
            <person name="Kim S.Y."/>
            <person name="Kim M.S."/>
            <person name="Kang B.C."/>
            <person name="Jo Y.D."/>
            <person name="Yang H.B."/>
            <person name="Jeong H.J."/>
            <person name="Kang W.H."/>
            <person name="Kwon J.K."/>
            <person name="Shin C."/>
            <person name="Lim J.Y."/>
            <person name="Park J.H."/>
            <person name="Huh J.H."/>
            <person name="Kim J.S."/>
            <person name="Kim B.D."/>
            <person name="Cohen O."/>
            <person name="Paran I."/>
            <person name="Suh M.C."/>
            <person name="Lee S.B."/>
            <person name="Kim Y.K."/>
            <person name="Shin Y."/>
            <person name="Noh S.J."/>
            <person name="Park J."/>
            <person name="Seo Y.S."/>
            <person name="Kwon S.Y."/>
            <person name="Kim H.A."/>
            <person name="Park J.M."/>
            <person name="Kim H.J."/>
            <person name="Choi S.B."/>
            <person name="Bosland P.W."/>
            <person name="Reeves G."/>
            <person name="Jo S.H."/>
            <person name="Lee B.W."/>
            <person name="Cho H.T."/>
            <person name="Choi H.S."/>
            <person name="Lee M.S."/>
            <person name="Yu Y."/>
            <person name="Do Choi Y."/>
            <person name="Park B.S."/>
            <person name="van Deynze A."/>
            <person name="Ashrafi H."/>
            <person name="Hill T."/>
            <person name="Kim W.T."/>
            <person name="Pai H.S."/>
            <person name="Ahn H.K."/>
            <person name="Yeam I."/>
            <person name="Giovannoni J.J."/>
            <person name="Rose J.K."/>
            <person name="Sorensen I."/>
            <person name="Lee S.J."/>
            <person name="Kim R.W."/>
            <person name="Choi I.Y."/>
            <person name="Choi B.S."/>
            <person name="Lim J.S."/>
            <person name="Lee Y.H."/>
            <person name="Choi D."/>
        </authorList>
    </citation>
    <scope>NUCLEOTIDE SEQUENCE [LARGE SCALE GENOMIC DNA]</scope>
    <source>
        <strain evidence="4">cv. CM334</strain>
    </source>
</reference>
<dbReference type="EMBL" id="AYRZ02000193">
    <property type="protein sequence ID" value="PHT61265.1"/>
    <property type="molecule type" value="Genomic_DNA"/>
</dbReference>
<dbReference type="Gramene" id="PHT61265">
    <property type="protein sequence ID" value="PHT61265"/>
    <property type="gene ID" value="T459_34885"/>
</dbReference>
<feature type="compositionally biased region" description="Basic and acidic residues" evidence="1">
    <location>
        <begin position="417"/>
        <end position="426"/>
    </location>
</feature>
<name>A0A2G2XUT7_CAPAN</name>
<feature type="region of interest" description="Disordered" evidence="1">
    <location>
        <begin position="417"/>
        <end position="450"/>
    </location>
</feature>
<keyword evidence="4" id="KW-1185">Reference proteome</keyword>
<feature type="domain" description="DUF7588" evidence="2">
    <location>
        <begin position="472"/>
        <end position="510"/>
    </location>
</feature>
<dbReference type="PANTHER" id="PTHR34723">
    <property type="entry name" value="PROTEIN CBG17025"/>
    <property type="match status" value="1"/>
</dbReference>
<evidence type="ECO:0000259" key="2">
    <source>
        <dbReference type="Pfam" id="PF24496"/>
    </source>
</evidence>
<feature type="compositionally biased region" description="Basic and acidic residues" evidence="1">
    <location>
        <begin position="18"/>
        <end position="30"/>
    </location>
</feature>
<evidence type="ECO:0000256" key="1">
    <source>
        <dbReference type="SAM" id="MobiDB-lite"/>
    </source>
</evidence>
<reference evidence="3 4" key="2">
    <citation type="journal article" date="2017" name="Genome Biol.">
        <title>New reference genome sequences of hot pepper reveal the massive evolution of plant disease-resistance genes by retroduplication.</title>
        <authorList>
            <person name="Kim S."/>
            <person name="Park J."/>
            <person name="Yeom S.I."/>
            <person name="Kim Y.M."/>
            <person name="Seo E."/>
            <person name="Kim K.T."/>
            <person name="Kim M.S."/>
            <person name="Lee J.M."/>
            <person name="Cheong K."/>
            <person name="Shin H.S."/>
            <person name="Kim S.B."/>
            <person name="Han K."/>
            <person name="Lee J."/>
            <person name="Park M."/>
            <person name="Lee H.A."/>
            <person name="Lee H.Y."/>
            <person name="Lee Y."/>
            <person name="Oh S."/>
            <person name="Lee J.H."/>
            <person name="Choi E."/>
            <person name="Choi E."/>
            <person name="Lee S.E."/>
            <person name="Jeon J."/>
            <person name="Kim H."/>
            <person name="Choi G."/>
            <person name="Song H."/>
            <person name="Lee J."/>
            <person name="Lee S.C."/>
            <person name="Kwon J.K."/>
            <person name="Lee H.Y."/>
            <person name="Koo N."/>
            <person name="Hong Y."/>
            <person name="Kim R.W."/>
            <person name="Kang W.H."/>
            <person name="Huh J.H."/>
            <person name="Kang B.C."/>
            <person name="Yang T.J."/>
            <person name="Lee Y.H."/>
            <person name="Bennetzen J.L."/>
            <person name="Choi D."/>
        </authorList>
    </citation>
    <scope>NUCLEOTIDE SEQUENCE [LARGE SCALE GENOMIC DNA]</scope>
    <source>
        <strain evidence="4">cv. CM334</strain>
    </source>
</reference>
<evidence type="ECO:0000313" key="4">
    <source>
        <dbReference type="Proteomes" id="UP000222542"/>
    </source>
</evidence>
<protein>
    <recommendedName>
        <fullName evidence="2">DUF7588 domain-containing protein</fullName>
    </recommendedName>
</protein>
<dbReference type="STRING" id="4072.A0A2G2XUT7"/>
<dbReference type="Proteomes" id="UP000222542">
    <property type="component" value="Unassembled WGS sequence"/>
</dbReference>
<comment type="caution">
    <text evidence="3">The sequence shown here is derived from an EMBL/GenBank/DDBJ whole genome shotgun (WGS) entry which is preliminary data.</text>
</comment>
<dbReference type="InterPro" id="IPR056010">
    <property type="entry name" value="DUF7588"/>
</dbReference>
<feature type="region of interest" description="Disordered" evidence="1">
    <location>
        <begin position="119"/>
        <end position="152"/>
    </location>
</feature>